<gene>
    <name evidence="7" type="primary">mutS2</name>
    <name evidence="7" type="synonym">rqcU</name>
    <name evidence="10" type="ordered locus">Kole_1854</name>
</gene>
<dbReference type="SUPFAM" id="SSF48334">
    <property type="entry name" value="DNA repair protein MutS, domain III"/>
    <property type="match status" value="1"/>
</dbReference>
<dbReference type="eggNOG" id="COG1193">
    <property type="taxonomic scope" value="Bacteria"/>
</dbReference>
<dbReference type="GO" id="GO:0004519">
    <property type="term" value="F:endonuclease activity"/>
    <property type="evidence" value="ECO:0007669"/>
    <property type="project" value="UniProtKB-UniRule"/>
</dbReference>
<dbReference type="Proteomes" id="UP000002382">
    <property type="component" value="Chromosome"/>
</dbReference>
<organism evidence="10 11">
    <name type="scientific">Kosmotoga olearia (strain ATCC BAA-1733 / DSM 21960 / TBF 19.5.1)</name>
    <dbReference type="NCBI Taxonomy" id="521045"/>
    <lineage>
        <taxon>Bacteria</taxon>
        <taxon>Thermotogati</taxon>
        <taxon>Thermotogota</taxon>
        <taxon>Thermotogae</taxon>
        <taxon>Kosmotogales</taxon>
        <taxon>Kosmotogaceae</taxon>
        <taxon>Kosmotoga</taxon>
    </lineage>
</organism>
<evidence type="ECO:0000256" key="5">
    <source>
        <dbReference type="ARBA" id="ARBA00022884"/>
    </source>
</evidence>
<evidence type="ECO:0000256" key="2">
    <source>
        <dbReference type="ARBA" id="ARBA00022741"/>
    </source>
</evidence>
<dbReference type="InterPro" id="IPR005747">
    <property type="entry name" value="MutS2"/>
</dbReference>
<name>C5CGF5_KOSOT</name>
<protein>
    <recommendedName>
        <fullName evidence="7">Endonuclease MutS2</fullName>
        <ecNumber evidence="7">3.1.-.-</ecNumber>
    </recommendedName>
    <alternativeName>
        <fullName evidence="7">Ribosome-associated protein quality control-upstream factor</fullName>
        <shortName evidence="7">RQC-upstream factor</shortName>
        <shortName evidence="7">RqcU</shortName>
        <ecNumber evidence="7">3.6.4.-</ecNumber>
    </alternativeName>
</protein>
<dbReference type="SMART" id="SM00533">
    <property type="entry name" value="MUTSd"/>
    <property type="match status" value="1"/>
</dbReference>
<evidence type="ECO:0000256" key="1">
    <source>
        <dbReference type="ARBA" id="ARBA00022730"/>
    </source>
</evidence>
<reference evidence="10 11" key="1">
    <citation type="submission" date="2009-06" db="EMBL/GenBank/DDBJ databases">
        <title>Complete sequence of Thermotogales bacterium TBF 19.5.1.</title>
        <authorList>
            <consortium name="US DOE Joint Genome Institute"/>
            <person name="Lucas S."/>
            <person name="Copeland A."/>
            <person name="Lapidus A."/>
            <person name="Glavina del Rio T."/>
            <person name="Tice H."/>
            <person name="Bruce D."/>
            <person name="Goodwin L."/>
            <person name="Pitluck S."/>
            <person name="Chertkov O."/>
            <person name="Brettin T."/>
            <person name="Detter J.C."/>
            <person name="Han C."/>
            <person name="Schmutz J."/>
            <person name="Larimer F."/>
            <person name="Land M."/>
            <person name="Hauser L."/>
            <person name="Kyrpides N."/>
            <person name="Ovchinnikova G."/>
            <person name="Noll K."/>
        </authorList>
    </citation>
    <scope>NUCLEOTIDE SEQUENCE [LARGE SCALE GENOMIC DNA]</scope>
    <source>
        <strain evidence="11">ATCC BAA-1733 / DSM 21960 / TBF 19.5.1</strain>
    </source>
</reference>
<keyword evidence="8" id="KW-0175">Coiled coil</keyword>
<dbReference type="PANTHER" id="PTHR48466">
    <property type="entry name" value="OS10G0509000 PROTEIN-RELATED"/>
    <property type="match status" value="1"/>
</dbReference>
<dbReference type="STRING" id="521045.Kole_1854"/>
<dbReference type="FunFam" id="3.40.50.300:FF:000830">
    <property type="entry name" value="Endonuclease MutS2"/>
    <property type="match status" value="1"/>
</dbReference>
<dbReference type="SMART" id="SM00463">
    <property type="entry name" value="SMR"/>
    <property type="match status" value="1"/>
</dbReference>
<dbReference type="GO" id="GO:0005524">
    <property type="term" value="F:ATP binding"/>
    <property type="evidence" value="ECO:0007669"/>
    <property type="project" value="UniProtKB-UniRule"/>
</dbReference>
<dbReference type="PIRSF" id="PIRSF005814">
    <property type="entry name" value="MutS_YshD"/>
    <property type="match status" value="1"/>
</dbReference>
<keyword evidence="11" id="KW-1185">Reference proteome</keyword>
<evidence type="ECO:0000256" key="8">
    <source>
        <dbReference type="SAM" id="Coils"/>
    </source>
</evidence>
<keyword evidence="7" id="KW-0255">Endonuclease</keyword>
<dbReference type="CDD" id="cd03280">
    <property type="entry name" value="ABC_MutS2"/>
    <property type="match status" value="1"/>
</dbReference>
<dbReference type="SUPFAM" id="SSF52540">
    <property type="entry name" value="P-loop containing nucleoside triphosphate hydrolases"/>
    <property type="match status" value="1"/>
</dbReference>
<dbReference type="Gene3D" id="3.40.50.300">
    <property type="entry name" value="P-loop containing nucleotide triphosphate hydrolases"/>
    <property type="match status" value="1"/>
</dbReference>
<accession>C5CGF5</accession>
<evidence type="ECO:0000313" key="10">
    <source>
        <dbReference type="EMBL" id="ACR80536.1"/>
    </source>
</evidence>
<evidence type="ECO:0000256" key="6">
    <source>
        <dbReference type="ARBA" id="ARBA00023125"/>
    </source>
</evidence>
<evidence type="ECO:0000259" key="9">
    <source>
        <dbReference type="PROSITE" id="PS50828"/>
    </source>
</evidence>
<proteinExistence type="inferred from homology"/>
<dbReference type="InterPro" id="IPR045076">
    <property type="entry name" value="MutS"/>
</dbReference>
<dbReference type="PROSITE" id="PS00486">
    <property type="entry name" value="DNA_MISMATCH_REPAIR_2"/>
    <property type="match status" value="1"/>
</dbReference>
<feature type="coiled-coil region" evidence="8">
    <location>
        <begin position="515"/>
        <end position="589"/>
    </location>
</feature>
<keyword evidence="2 7" id="KW-0547">Nucleotide-binding</keyword>
<dbReference type="PANTHER" id="PTHR48466:SF2">
    <property type="entry name" value="OS10G0509000 PROTEIN"/>
    <property type="match status" value="1"/>
</dbReference>
<dbReference type="InterPro" id="IPR000432">
    <property type="entry name" value="DNA_mismatch_repair_MutS_C"/>
</dbReference>
<dbReference type="InterPro" id="IPR002625">
    <property type="entry name" value="Smr_dom"/>
</dbReference>
<evidence type="ECO:0000256" key="4">
    <source>
        <dbReference type="ARBA" id="ARBA00022840"/>
    </source>
</evidence>
<dbReference type="OrthoDB" id="9808166at2"/>
<dbReference type="Pfam" id="PF00488">
    <property type="entry name" value="MutS_V"/>
    <property type="match status" value="1"/>
</dbReference>
<sequence>MVFSLLDETLRLIEFDHVLEKISLHCFSTYGKNAFKILSPAEKPYERLERGKEFFELLLYEGEPPTSGIHDLSIEIERASSGSILSGQDLRKISSTLKSLCRIKEFIEAVKEKYPEVWKIAENLYCERGLVNEIEKAIDENGNVKDNASPALKGIRRELTSLTKTLRTKLDNLISQYQENLTSSNLVTREGRYVLPLLAARKNLYEGIIHGASASGATVYFEPKELVSLNDRLKILYSMEEEEIHRILRNLTQKFFLSLERLKKNIAAISELDVLYAAAIYAKKNRAIFIFPNTEFEFDLINLRHPLIPSDKVVPIDFQLPPDKSAVIITGPNTGGKTVALKNIGLAVALTMCGLPVQAANGSKIPYFDKLFADIGDEQSIEQSLSTFSSHMSRIVKILENADRNTLVLLDELGAGTDPVEGAGLSMAIIDKLLEKKCKSVITTHLSPLKMYAMEKEKVLNASVEFDVESLKPTYHLIIGVPGSSNAIQISRKLGLSQEVVKKAQSYLTSETVDFEKLISKLHRERSTVEKLKRELLNEKQNLKELKKTYEKKLELLKKKRYAEVSEELKELEEKVTRLMSEIENAINLSRSSREKDKVEAVKKLQKVRKEMDAGKLISREKTFKKFKTGETVKIIETGLTGEIIDIDENRAIVKSGRLTLDLPLEKLEHADTPTNLTDISSDSYTPSGSRGFTAKEIDIRGMVTEDVPFVLDKFINELLNEELRTGYIIHGKGTGKLAEAVWRYLRKSKKIKTFRVGTPSEGGHGVTVIEV</sequence>
<dbReference type="EC" id="3.6.4.-" evidence="7"/>
<dbReference type="GO" id="GO:0019843">
    <property type="term" value="F:rRNA binding"/>
    <property type="evidence" value="ECO:0007669"/>
    <property type="project" value="UniProtKB-UniRule"/>
</dbReference>
<dbReference type="GO" id="GO:0045910">
    <property type="term" value="P:negative regulation of DNA recombination"/>
    <property type="evidence" value="ECO:0007669"/>
    <property type="project" value="InterPro"/>
</dbReference>
<dbReference type="HOGENOM" id="CLU_011252_2_1_0"/>
<dbReference type="SUPFAM" id="SSF160443">
    <property type="entry name" value="SMR domain-like"/>
    <property type="match status" value="1"/>
</dbReference>
<evidence type="ECO:0000256" key="3">
    <source>
        <dbReference type="ARBA" id="ARBA00022801"/>
    </source>
</evidence>
<keyword evidence="6 7" id="KW-0238">DNA-binding</keyword>
<keyword evidence="7" id="KW-0540">Nuclease</keyword>
<dbReference type="HAMAP" id="MF_00092">
    <property type="entry name" value="MutS2"/>
    <property type="match status" value="1"/>
</dbReference>
<dbReference type="PROSITE" id="PS50828">
    <property type="entry name" value="SMR"/>
    <property type="match status" value="1"/>
</dbReference>
<evidence type="ECO:0000313" key="11">
    <source>
        <dbReference type="Proteomes" id="UP000002382"/>
    </source>
</evidence>
<feature type="domain" description="Smr" evidence="9">
    <location>
        <begin position="698"/>
        <end position="772"/>
    </location>
</feature>
<dbReference type="SMART" id="SM00534">
    <property type="entry name" value="MUTSac"/>
    <property type="match status" value="1"/>
</dbReference>
<keyword evidence="4 7" id="KW-0067">ATP-binding</keyword>
<dbReference type="Gene3D" id="3.30.1370.110">
    <property type="match status" value="1"/>
</dbReference>
<dbReference type="InterPro" id="IPR027417">
    <property type="entry name" value="P-loop_NTPase"/>
</dbReference>
<dbReference type="AlphaFoldDB" id="C5CGF5"/>
<dbReference type="GO" id="GO:0043023">
    <property type="term" value="F:ribosomal large subunit binding"/>
    <property type="evidence" value="ECO:0007669"/>
    <property type="project" value="UniProtKB-UniRule"/>
</dbReference>
<dbReference type="NCBIfam" id="TIGR01069">
    <property type="entry name" value="mutS2"/>
    <property type="match status" value="1"/>
</dbReference>
<dbReference type="RefSeq" id="WP_015869179.1">
    <property type="nucleotide sequence ID" value="NC_012785.1"/>
</dbReference>
<dbReference type="EC" id="3.1.-.-" evidence="7"/>
<dbReference type="InterPro" id="IPR036063">
    <property type="entry name" value="Smr_dom_sf"/>
</dbReference>
<dbReference type="GO" id="GO:0030983">
    <property type="term" value="F:mismatched DNA binding"/>
    <property type="evidence" value="ECO:0007669"/>
    <property type="project" value="InterPro"/>
</dbReference>
<dbReference type="InterPro" id="IPR036187">
    <property type="entry name" value="DNA_mismatch_repair_MutS_sf"/>
</dbReference>
<keyword evidence="3 7" id="KW-0378">Hydrolase</keyword>
<keyword evidence="5 7" id="KW-0694">RNA-binding</keyword>
<dbReference type="KEGG" id="kol:Kole_1854"/>
<evidence type="ECO:0000256" key="7">
    <source>
        <dbReference type="HAMAP-Rule" id="MF_00092"/>
    </source>
</evidence>
<comment type="similarity">
    <text evidence="7">Belongs to the DNA mismatch repair MutS family. MutS2 subfamily.</text>
</comment>
<comment type="subunit">
    <text evidence="7">Homodimer. Binds to stalled ribosomes, contacting rRNA.</text>
</comment>
<feature type="binding site" evidence="7">
    <location>
        <begin position="331"/>
        <end position="338"/>
    </location>
    <ligand>
        <name>ATP</name>
        <dbReference type="ChEBI" id="CHEBI:30616"/>
    </ligand>
</feature>
<keyword evidence="1 7" id="KW-0699">rRNA-binding</keyword>
<dbReference type="GO" id="GO:0072344">
    <property type="term" value="P:rescue of stalled ribosome"/>
    <property type="evidence" value="ECO:0007669"/>
    <property type="project" value="UniProtKB-UniRule"/>
</dbReference>
<dbReference type="GO" id="GO:0140664">
    <property type="term" value="F:ATP-dependent DNA damage sensor activity"/>
    <property type="evidence" value="ECO:0007669"/>
    <property type="project" value="InterPro"/>
</dbReference>
<comment type="function">
    <text evidence="7">Acts as a ribosome collision sensor, splitting the ribosome into its 2 subunits. Detects stalled/collided 70S ribosomes which it binds and splits by an ATP-hydrolysis driven conformational change. Acts upstream of the ribosome quality control system (RQC), a ribosome-associated complex that mediates the extraction of incompletely synthesized nascent chains from stalled ribosomes and their subsequent degradation. Probably generates substrates for RQC.</text>
</comment>
<dbReference type="EMBL" id="CP001634">
    <property type="protein sequence ID" value="ACR80536.1"/>
    <property type="molecule type" value="Genomic_DNA"/>
</dbReference>
<dbReference type="InterPro" id="IPR007696">
    <property type="entry name" value="DNA_mismatch_repair_MutS_core"/>
</dbReference>
<dbReference type="GO" id="GO:0016887">
    <property type="term" value="F:ATP hydrolysis activity"/>
    <property type="evidence" value="ECO:0007669"/>
    <property type="project" value="InterPro"/>
</dbReference>
<comment type="function">
    <text evidence="7">Endonuclease that is involved in the suppression of homologous recombination and thus may have a key role in the control of bacterial genetic diversity.</text>
</comment>
<dbReference type="GO" id="GO:0006298">
    <property type="term" value="P:mismatch repair"/>
    <property type="evidence" value="ECO:0007669"/>
    <property type="project" value="InterPro"/>
</dbReference>
<dbReference type="Gene3D" id="1.10.1420.10">
    <property type="match status" value="2"/>
</dbReference>
<reference evidence="10 11" key="2">
    <citation type="journal article" date="2011" name="J. Bacteriol.">
        <title>Genome Sequence of Kosmotoga olearia Strain TBF 19.5.1, a Thermophilic Bacterium with a Wide Growth Temperature Range, Isolated from the Troll B Oil Platform in the North Sea.</title>
        <authorList>
            <person name="Swithers K.S."/>
            <person name="Dipippo J.L."/>
            <person name="Bruce D.C."/>
            <person name="Detter C."/>
            <person name="Tapia R."/>
            <person name="Han S."/>
            <person name="Goodwin L.A."/>
            <person name="Han J."/>
            <person name="Woyke T."/>
            <person name="Pitluck S."/>
            <person name="Pennacchio L."/>
            <person name="Nolan M."/>
            <person name="Mikhailova N."/>
            <person name="Land M.L."/>
            <person name="Nesbo C.L."/>
            <person name="Gogarten J.P."/>
            <person name="Noll K.M."/>
        </authorList>
    </citation>
    <scope>NUCLEOTIDE SEQUENCE [LARGE SCALE GENOMIC DNA]</scope>
    <source>
        <strain evidence="11">ATCC BAA-1733 / DSM 21960 / TBF 19.5.1</strain>
    </source>
</reference>
<dbReference type="Pfam" id="PF01713">
    <property type="entry name" value="Smr"/>
    <property type="match status" value="1"/>
</dbReference>